<dbReference type="SUPFAM" id="SSF52374">
    <property type="entry name" value="Nucleotidylyl transferase"/>
    <property type="match status" value="1"/>
</dbReference>
<dbReference type="Gene3D" id="3.40.50.620">
    <property type="entry name" value="HUPs"/>
    <property type="match status" value="2"/>
</dbReference>
<dbReference type="GO" id="GO:0002161">
    <property type="term" value="F:aminoacyl-tRNA deacylase activity"/>
    <property type="evidence" value="ECO:0007669"/>
    <property type="project" value="InterPro"/>
</dbReference>
<evidence type="ECO:0000256" key="7">
    <source>
        <dbReference type="ARBA" id="ARBA00022917"/>
    </source>
</evidence>
<dbReference type="GO" id="GO:0006428">
    <property type="term" value="P:isoleucyl-tRNA aminoacylation"/>
    <property type="evidence" value="ECO:0007669"/>
    <property type="project" value="InterPro"/>
</dbReference>
<dbReference type="GO" id="GO:0005524">
    <property type="term" value="F:ATP binding"/>
    <property type="evidence" value="ECO:0007669"/>
    <property type="project" value="UniProtKB-KW"/>
</dbReference>
<comment type="catalytic activity">
    <reaction evidence="10">
        <text>tRNA(Ile) + L-isoleucine + ATP = L-isoleucyl-tRNA(Ile) + AMP + diphosphate</text>
        <dbReference type="Rhea" id="RHEA:11060"/>
        <dbReference type="Rhea" id="RHEA-COMP:9666"/>
        <dbReference type="Rhea" id="RHEA-COMP:9695"/>
        <dbReference type="ChEBI" id="CHEBI:30616"/>
        <dbReference type="ChEBI" id="CHEBI:33019"/>
        <dbReference type="ChEBI" id="CHEBI:58045"/>
        <dbReference type="ChEBI" id="CHEBI:78442"/>
        <dbReference type="ChEBI" id="CHEBI:78528"/>
        <dbReference type="ChEBI" id="CHEBI:456215"/>
        <dbReference type="EC" id="6.1.1.5"/>
    </reaction>
</comment>
<evidence type="ECO:0000256" key="9">
    <source>
        <dbReference type="ARBA" id="ARBA00032665"/>
    </source>
</evidence>
<feature type="domain" description="Methionyl/Valyl/Leucyl/Isoleucyl-tRNA synthetase anticodon-binding" evidence="12">
    <location>
        <begin position="711"/>
        <end position="821"/>
    </location>
</feature>
<evidence type="ECO:0000313" key="14">
    <source>
        <dbReference type="RefSeq" id="XP_025412449.1"/>
    </source>
</evidence>
<dbReference type="FunFam" id="3.40.50.620:FF:000111">
    <property type="entry name" value="Mitochondrial isoleucyl-tRNA synthetase"/>
    <property type="match status" value="1"/>
</dbReference>
<dbReference type="CDD" id="cd07960">
    <property type="entry name" value="Anticodon_Ia_Ile_BEm"/>
    <property type="match status" value="1"/>
</dbReference>
<dbReference type="SUPFAM" id="SSF47323">
    <property type="entry name" value="Anticodon-binding domain of a subclass of class I aminoacyl-tRNA synthetases"/>
    <property type="match status" value="1"/>
</dbReference>
<keyword evidence="6" id="KW-0067">ATP-binding</keyword>
<evidence type="ECO:0000256" key="3">
    <source>
        <dbReference type="ARBA" id="ARBA00013165"/>
    </source>
</evidence>
<dbReference type="NCBIfam" id="TIGR00392">
    <property type="entry name" value="ileS"/>
    <property type="match status" value="1"/>
</dbReference>
<comment type="subcellular location">
    <subcellularLocation>
        <location evidence="1">Mitochondrion</location>
    </subcellularLocation>
</comment>
<protein>
    <recommendedName>
        <fullName evidence="3">isoleucine--tRNA ligase</fullName>
        <ecNumber evidence="3">6.1.1.5</ecNumber>
    </recommendedName>
    <alternativeName>
        <fullName evidence="9">Isoleucyl-tRNA synthetase</fullName>
    </alternativeName>
</protein>
<dbReference type="InterPro" id="IPR013155">
    <property type="entry name" value="M/V/L/I-tRNA-synth_anticd-bd"/>
</dbReference>
<proteinExistence type="inferred from homology"/>
<keyword evidence="5" id="KW-0547">Nucleotide-binding</keyword>
<dbReference type="EC" id="6.1.1.5" evidence="3"/>
<organism evidence="13 14">
    <name type="scientific">Sipha flava</name>
    <name type="common">yellow sugarcane aphid</name>
    <dbReference type="NCBI Taxonomy" id="143950"/>
    <lineage>
        <taxon>Eukaryota</taxon>
        <taxon>Metazoa</taxon>
        <taxon>Ecdysozoa</taxon>
        <taxon>Arthropoda</taxon>
        <taxon>Hexapoda</taxon>
        <taxon>Insecta</taxon>
        <taxon>Pterygota</taxon>
        <taxon>Neoptera</taxon>
        <taxon>Paraneoptera</taxon>
        <taxon>Hemiptera</taxon>
        <taxon>Sternorrhyncha</taxon>
        <taxon>Aphidomorpha</taxon>
        <taxon>Aphidoidea</taxon>
        <taxon>Aphididae</taxon>
        <taxon>Sipha</taxon>
    </lineage>
</organism>
<dbReference type="GO" id="GO:0004822">
    <property type="term" value="F:isoleucine-tRNA ligase activity"/>
    <property type="evidence" value="ECO:0007669"/>
    <property type="project" value="UniProtKB-EC"/>
</dbReference>
<dbReference type="FunFam" id="3.90.740.10:FF:000009">
    <property type="entry name" value="Isoleucyl-tRNA synthetase 2, mitochondrial"/>
    <property type="match status" value="1"/>
</dbReference>
<dbReference type="Pfam" id="PF00133">
    <property type="entry name" value="tRNA-synt_1"/>
    <property type="match status" value="1"/>
</dbReference>
<dbReference type="InterPro" id="IPR050081">
    <property type="entry name" value="Ile-tRNA_ligase"/>
</dbReference>
<gene>
    <name evidence="14" type="primary">LOC112684934</name>
</gene>
<dbReference type="Pfam" id="PF08264">
    <property type="entry name" value="Anticodon_1"/>
    <property type="match status" value="1"/>
</dbReference>
<dbReference type="InterPro" id="IPR033708">
    <property type="entry name" value="Anticodon_Ile_BEm"/>
</dbReference>
<keyword evidence="8" id="KW-0030">Aminoacyl-tRNA synthetase</keyword>
<sequence>MYNLHKYLYSFRSVRWFHSDDSTIKKSIFLPVTKFKNRLNVNQTILRDYDIFKTCSFSELYSWQRQHLSNEEYILHDGPPYANGSAHMGHAINKILKDITIRFKLVNGSKINYIPGWDCHGLPIELKAENMYGSKWKNFSALEIRQNARKYALKEIEKQKNVFKSWGILADWENNCYYTYDKNYIKTQIQQFFKLYNKGLIYRDLKPVYWSPSSKTALAEAELEYNPNHQSKSITVKLELCPSTLSTDLKNHNNEPIYALIWTTTPWTLPGNIAVVYSPNLLYSFIKIQDTPGTYLLATDLVQNLSIKIEKSIEIITTIEGQQLNGLKYRSLKSDECDKQFLPGNHVTTDKGTGLVHTAPAYGHEDFLIALKHKIPIECHVDECGIFMSQTWSELVGLPVLDIGNDTVCLLLKDKILHTEIYEHSYPYDWRTKLPVIIRASKQWFLDTATIKNQSIECLKDIKIYPELSGSRKALLTLIEKRPYWCISRQRSWGVAIPVLYDESDKTIIDETLLNNYYALLEETGQDFWWSHDVQKLISNTPYSQKKLKKGLDILDIWFDSGISWSCVLGDNKIADLYLEGIDQCTGWFQASLLSSIALRNVSPYKSLFIHGFVVDKNGKKMSKSIGNVIDPQDIINGNYDKSVSGIDVLRWWVAKHGSYQTNIPVTKETIIDSKQSIDKLRLIIRFLLGSLNNVKEDNFKCGINHLNYLDKYMILELKSFENEINMLYCSFQYNKVCAKILNFITNQVSGLYVHHIKDRLYCDSIESDNRLACTATLQAIFEILLKHIAPILPHLAEEAFSFYSQRKSTFFKSSIISLDHIVISDPEKVLSIIENALMIKSKVSYLLQGKNSLEHSIILSAPNNVFNLLKILHPKNTARNSDLIELLQVNSIDLIVNNTIEVKTSDAKGFFCKRCRRWSAEKQDELCKRCEKIFKNFYSK</sequence>
<dbReference type="GO" id="GO:0005739">
    <property type="term" value="C:mitochondrion"/>
    <property type="evidence" value="ECO:0007669"/>
    <property type="project" value="UniProtKB-SubCell"/>
</dbReference>
<keyword evidence="4 14" id="KW-0436">Ligase</keyword>
<dbReference type="GeneID" id="112684934"/>
<dbReference type="GO" id="GO:0032543">
    <property type="term" value="P:mitochondrial translation"/>
    <property type="evidence" value="ECO:0007669"/>
    <property type="project" value="TreeGrafter"/>
</dbReference>
<evidence type="ECO:0000313" key="13">
    <source>
        <dbReference type="Proteomes" id="UP000694846"/>
    </source>
</evidence>
<dbReference type="InterPro" id="IPR009080">
    <property type="entry name" value="tRNAsynth_Ia_anticodon-bd"/>
</dbReference>
<evidence type="ECO:0000256" key="8">
    <source>
        <dbReference type="ARBA" id="ARBA00023146"/>
    </source>
</evidence>
<keyword evidence="7" id="KW-0648">Protein biosynthesis</keyword>
<dbReference type="InterPro" id="IPR002300">
    <property type="entry name" value="aa-tRNA-synth_Ia"/>
</dbReference>
<dbReference type="RefSeq" id="XP_025412449.1">
    <property type="nucleotide sequence ID" value="XM_025556664.1"/>
</dbReference>
<evidence type="ECO:0000256" key="2">
    <source>
        <dbReference type="ARBA" id="ARBA00005594"/>
    </source>
</evidence>
<dbReference type="CTD" id="39762"/>
<evidence type="ECO:0000256" key="1">
    <source>
        <dbReference type="ARBA" id="ARBA00004173"/>
    </source>
</evidence>
<dbReference type="PANTHER" id="PTHR42765:SF1">
    <property type="entry name" value="ISOLEUCINE--TRNA LIGASE, MITOCHONDRIAL"/>
    <property type="match status" value="1"/>
</dbReference>
<accession>A0A8B8FND5</accession>
<evidence type="ECO:0000256" key="4">
    <source>
        <dbReference type="ARBA" id="ARBA00022598"/>
    </source>
</evidence>
<dbReference type="InterPro" id="IPR002301">
    <property type="entry name" value="Ile-tRNA-ligase"/>
</dbReference>
<dbReference type="Gene3D" id="3.90.740.10">
    <property type="entry name" value="Valyl/Leucyl/Isoleucyl-tRNA synthetase, editing domain"/>
    <property type="match status" value="1"/>
</dbReference>
<comment type="similarity">
    <text evidence="2">Belongs to the class-I aminoacyl-tRNA synthetase family.</text>
</comment>
<feature type="domain" description="Aminoacyl-tRNA synthetase class Ia" evidence="11">
    <location>
        <begin position="64"/>
        <end position="662"/>
    </location>
</feature>
<keyword evidence="13" id="KW-1185">Reference proteome</keyword>
<evidence type="ECO:0000256" key="5">
    <source>
        <dbReference type="ARBA" id="ARBA00022741"/>
    </source>
</evidence>
<dbReference type="OrthoDB" id="10264412at2759"/>
<evidence type="ECO:0000256" key="10">
    <source>
        <dbReference type="ARBA" id="ARBA00048359"/>
    </source>
</evidence>
<dbReference type="Gene3D" id="1.10.730.20">
    <property type="match status" value="1"/>
</dbReference>
<evidence type="ECO:0000259" key="12">
    <source>
        <dbReference type="Pfam" id="PF08264"/>
    </source>
</evidence>
<name>A0A8B8FND5_9HEMI</name>
<dbReference type="SUPFAM" id="SSF50677">
    <property type="entry name" value="ValRS/IleRS/LeuRS editing domain"/>
    <property type="match status" value="1"/>
</dbReference>
<dbReference type="AlphaFoldDB" id="A0A8B8FND5"/>
<dbReference type="Proteomes" id="UP000694846">
    <property type="component" value="Unplaced"/>
</dbReference>
<dbReference type="InterPro" id="IPR009008">
    <property type="entry name" value="Val/Leu/Ile-tRNA-synth_edit"/>
</dbReference>
<dbReference type="GO" id="GO:0000049">
    <property type="term" value="F:tRNA binding"/>
    <property type="evidence" value="ECO:0007669"/>
    <property type="project" value="InterPro"/>
</dbReference>
<dbReference type="PRINTS" id="PR00984">
    <property type="entry name" value="TRNASYNTHILE"/>
</dbReference>
<dbReference type="PANTHER" id="PTHR42765">
    <property type="entry name" value="SOLEUCYL-TRNA SYNTHETASE"/>
    <property type="match status" value="1"/>
</dbReference>
<dbReference type="InterPro" id="IPR014729">
    <property type="entry name" value="Rossmann-like_a/b/a_fold"/>
</dbReference>
<reference evidence="14" key="1">
    <citation type="submission" date="2025-08" db="UniProtKB">
        <authorList>
            <consortium name="RefSeq"/>
        </authorList>
    </citation>
    <scope>IDENTIFICATION</scope>
    <source>
        <tissue evidence="14">Whole body</tissue>
    </source>
</reference>
<evidence type="ECO:0000259" key="11">
    <source>
        <dbReference type="Pfam" id="PF00133"/>
    </source>
</evidence>
<evidence type="ECO:0000256" key="6">
    <source>
        <dbReference type="ARBA" id="ARBA00022840"/>
    </source>
</evidence>